<dbReference type="SUPFAM" id="SSF52540">
    <property type="entry name" value="P-loop containing nucleoside triphosphate hydrolases"/>
    <property type="match status" value="1"/>
</dbReference>
<evidence type="ECO:0000259" key="8">
    <source>
        <dbReference type="Pfam" id="PF00931"/>
    </source>
</evidence>
<sequence>MEEQFAVTAATGALGPVLAKLTALLGDEYKLQEGTRQDIVSIKSGLEPVHDLLGKLWGREDLDVACKDLLTAARELSYDMEDNLDRFITLGLERGETTFIQRETLDIPFKEFMESVKGVSERCREVQMTGEAIICKRHKLTTDPRARFLHKDASELVGMEENKKELIKLLQEHKMVCIFGVAGMGKTTLAELVYHTIGDQFQCRAFVSVNPSPNMMEILSTIRSQVTNGASTAGSVTEPADQENIIDNISLSLSDKRYLAIIDDIWHWEEWEVIRKALPNNNLGCKIIMTTRIKTIAEKCQTEQGTHVYRQSFSYEDAERLSHMTLTKCVQEDILEANAKGLSAQIAYTCGTAARGSSSCPLAVICLSSAWAQTHVQRDYLEWDTWDDWVSKVLLDRFLSTASLKPLVQSLSLGFDDLPVDLKTCLLYCSMYPWDYHRIERDCLVTKWIVEGFVWQEEVAQASFDKLVSRDLLQPVLENKYRVHPMMLAFLVCKAKEDNLVACMRYNSSSHAKQMIRRLSFYCMDRYPHEDVSHTRSLAFHGYHPQLDDVSFNKFKNLRVLEFDSCGGLENRHLVDICGMFGLRHLVLNQQITELPREIGRLQNLETLAVKSSSISKLPREIEKLQNLKSLNISDTSITELQREVVKLQHLETLNISNTKVTELAKEIGKLQHLKTLNISNTKVMELPREIGELQHLETLNISSTNVRELQREVVKLQHLETLNISNTKVTELAKEIWKLQHLKTLNVSNTKVMELPREIGELQHLETLNISNTNVSELPREIGKLQHLRTINIRMIKVRELYLEWEVPHSLTVIFGSMDTALEQKVRLGVSPAWKNSIISSSGAKCREDISTVVLIKYFHKRCEVVNIPMHRLAGRHMNVPEWVKQDLSYVSSLDIRLWKLGEDDHEFLKQMPNLQALQLKFEVLPREPIAITGGGFSKLETFYVDCRLPRAITFSRGAMPMLRHLEFKFYTGTTRQHNSMGITHLRSLEKMVFRCSEYYTGDSPGISATIDVVRKEAAAHPNEITLWVNDMKPEVFGGSAKWISQADRAIIQKETEERERMHKQRMRLYRAAEKRAERDKQEQRKSENSLLSSVPVVGYGTVDRARLEEIEEPN</sequence>
<organism evidence="11 12">
    <name type="scientific">Urochloa decumbens</name>
    <dbReference type="NCBI Taxonomy" id="240449"/>
    <lineage>
        <taxon>Eukaryota</taxon>
        <taxon>Viridiplantae</taxon>
        <taxon>Streptophyta</taxon>
        <taxon>Embryophyta</taxon>
        <taxon>Tracheophyta</taxon>
        <taxon>Spermatophyta</taxon>
        <taxon>Magnoliopsida</taxon>
        <taxon>Liliopsida</taxon>
        <taxon>Poales</taxon>
        <taxon>Poaceae</taxon>
        <taxon>PACMAD clade</taxon>
        <taxon>Panicoideae</taxon>
        <taxon>Panicodae</taxon>
        <taxon>Paniceae</taxon>
        <taxon>Melinidinae</taxon>
        <taxon>Urochloa</taxon>
    </lineage>
</organism>
<feature type="domain" description="Disease resistance R13L4/SHOC-2-like LRR" evidence="10">
    <location>
        <begin position="735"/>
        <end position="795"/>
    </location>
</feature>
<accession>A0ABC9APB6</accession>
<keyword evidence="3" id="KW-0677">Repeat</keyword>
<dbReference type="Gene3D" id="1.10.10.10">
    <property type="entry name" value="Winged helix-like DNA-binding domain superfamily/Winged helix DNA-binding domain"/>
    <property type="match status" value="1"/>
</dbReference>
<dbReference type="SMART" id="SM00369">
    <property type="entry name" value="LRR_TYP"/>
    <property type="match status" value="5"/>
</dbReference>
<evidence type="ECO:0000256" key="7">
    <source>
        <dbReference type="SAM" id="MobiDB-lite"/>
    </source>
</evidence>
<feature type="region of interest" description="Disordered" evidence="7">
    <location>
        <begin position="1074"/>
        <end position="1094"/>
    </location>
</feature>
<dbReference type="GO" id="GO:0000166">
    <property type="term" value="F:nucleotide binding"/>
    <property type="evidence" value="ECO:0007669"/>
    <property type="project" value="UniProtKB-KW"/>
</dbReference>
<feature type="domain" description="Disease resistance N-terminal" evidence="9">
    <location>
        <begin position="13"/>
        <end position="94"/>
    </location>
</feature>
<evidence type="ECO:0000256" key="5">
    <source>
        <dbReference type="ARBA" id="ARBA00022821"/>
    </source>
</evidence>
<reference evidence="11 12" key="2">
    <citation type="submission" date="2024-10" db="EMBL/GenBank/DDBJ databases">
        <authorList>
            <person name="Ryan C."/>
        </authorList>
    </citation>
    <scope>NUCLEOTIDE SEQUENCE [LARGE SCALE GENOMIC DNA]</scope>
</reference>
<feature type="domain" description="Disease resistance R13L4/SHOC-2-like LRR" evidence="10">
    <location>
        <begin position="666"/>
        <end position="730"/>
    </location>
</feature>
<evidence type="ECO:0000313" key="11">
    <source>
        <dbReference type="EMBL" id="CAL4982594.1"/>
    </source>
</evidence>
<dbReference type="InterPro" id="IPR002182">
    <property type="entry name" value="NB-ARC"/>
</dbReference>
<evidence type="ECO:0000313" key="12">
    <source>
        <dbReference type="Proteomes" id="UP001497457"/>
    </source>
</evidence>
<dbReference type="EMBL" id="OZ075132">
    <property type="protein sequence ID" value="CAL4982594.1"/>
    <property type="molecule type" value="Genomic_DNA"/>
</dbReference>
<gene>
    <name evidence="11" type="ORF">URODEC1_LOCUS56686</name>
</gene>
<dbReference type="InterPro" id="IPR003591">
    <property type="entry name" value="Leu-rich_rpt_typical-subtyp"/>
</dbReference>
<evidence type="ECO:0000256" key="6">
    <source>
        <dbReference type="ARBA" id="ARBA00023054"/>
    </source>
</evidence>
<dbReference type="InterPro" id="IPR044974">
    <property type="entry name" value="Disease_R_plants"/>
</dbReference>
<keyword evidence="12" id="KW-1185">Reference proteome</keyword>
<evidence type="ECO:0000256" key="2">
    <source>
        <dbReference type="ARBA" id="ARBA00022614"/>
    </source>
</evidence>
<dbReference type="AlphaFoldDB" id="A0ABC9APB6"/>
<dbReference type="Gene3D" id="1.20.5.4130">
    <property type="match status" value="1"/>
</dbReference>
<dbReference type="SUPFAM" id="SSF52047">
    <property type="entry name" value="RNI-like"/>
    <property type="match status" value="1"/>
</dbReference>
<dbReference type="Pfam" id="PF18052">
    <property type="entry name" value="Rx_N"/>
    <property type="match status" value="1"/>
</dbReference>
<comment type="similarity">
    <text evidence="1">Belongs to the disease resistance NB-LRR family.</text>
</comment>
<evidence type="ECO:0000256" key="4">
    <source>
        <dbReference type="ARBA" id="ARBA00022741"/>
    </source>
</evidence>
<dbReference type="InterPro" id="IPR041118">
    <property type="entry name" value="Rx_N"/>
</dbReference>
<dbReference type="PRINTS" id="PR00364">
    <property type="entry name" value="DISEASERSIST"/>
</dbReference>
<feature type="compositionally biased region" description="Basic and acidic residues" evidence="7">
    <location>
        <begin position="1074"/>
        <end position="1089"/>
    </location>
</feature>
<dbReference type="GO" id="GO:0006952">
    <property type="term" value="P:defense response"/>
    <property type="evidence" value="ECO:0007669"/>
    <property type="project" value="UniProtKB-KW"/>
</dbReference>
<dbReference type="Gene3D" id="3.80.10.10">
    <property type="entry name" value="Ribonuclease Inhibitor"/>
    <property type="match status" value="2"/>
</dbReference>
<dbReference type="Gene3D" id="3.40.50.300">
    <property type="entry name" value="P-loop containing nucleotide triphosphate hydrolases"/>
    <property type="match status" value="1"/>
</dbReference>
<feature type="domain" description="Disease resistance R13L4/SHOC-2-like LRR" evidence="10">
    <location>
        <begin position="534"/>
        <end position="631"/>
    </location>
</feature>
<dbReference type="GO" id="GO:0051707">
    <property type="term" value="P:response to other organism"/>
    <property type="evidence" value="ECO:0007669"/>
    <property type="project" value="UniProtKB-ARBA"/>
</dbReference>
<dbReference type="InterPro" id="IPR027417">
    <property type="entry name" value="P-loop_NTPase"/>
</dbReference>
<feature type="domain" description="Disease resistance R13L4/SHOC-2-like LRR" evidence="10">
    <location>
        <begin position="879"/>
        <end position="1027"/>
    </location>
</feature>
<dbReference type="Pfam" id="PF00931">
    <property type="entry name" value="NB-ARC"/>
    <property type="match status" value="1"/>
</dbReference>
<name>A0ABC9APB6_9POAL</name>
<dbReference type="InterPro" id="IPR032675">
    <property type="entry name" value="LRR_dom_sf"/>
</dbReference>
<evidence type="ECO:0000256" key="3">
    <source>
        <dbReference type="ARBA" id="ARBA00022737"/>
    </source>
</evidence>
<dbReference type="InterPro" id="IPR036388">
    <property type="entry name" value="WH-like_DNA-bd_sf"/>
</dbReference>
<keyword evidence="2" id="KW-0433">Leucine-rich repeat</keyword>
<dbReference type="PANTHER" id="PTHR23155:SF1167">
    <property type="entry name" value="OS08G0412100 PROTEIN"/>
    <property type="match status" value="1"/>
</dbReference>
<keyword evidence="5" id="KW-0611">Plant defense</keyword>
<dbReference type="Pfam" id="PF23598">
    <property type="entry name" value="LRR_14"/>
    <property type="match status" value="4"/>
</dbReference>
<evidence type="ECO:0000256" key="1">
    <source>
        <dbReference type="ARBA" id="ARBA00008894"/>
    </source>
</evidence>
<evidence type="ECO:0000259" key="9">
    <source>
        <dbReference type="Pfam" id="PF18052"/>
    </source>
</evidence>
<reference evidence="12" key="1">
    <citation type="submission" date="2024-06" db="EMBL/GenBank/DDBJ databases">
        <authorList>
            <person name="Ryan C."/>
        </authorList>
    </citation>
    <scope>NUCLEOTIDE SEQUENCE [LARGE SCALE GENOMIC DNA]</scope>
</reference>
<protein>
    <submittedName>
        <fullName evidence="11">Uncharacterized protein</fullName>
    </submittedName>
</protein>
<dbReference type="Proteomes" id="UP001497457">
    <property type="component" value="Chromosome 22rd"/>
</dbReference>
<keyword evidence="4" id="KW-0547">Nucleotide-binding</keyword>
<evidence type="ECO:0000259" key="10">
    <source>
        <dbReference type="Pfam" id="PF23598"/>
    </source>
</evidence>
<proteinExistence type="inferred from homology"/>
<dbReference type="InterPro" id="IPR055414">
    <property type="entry name" value="LRR_R13L4/SHOC2-like"/>
</dbReference>
<dbReference type="PANTHER" id="PTHR23155">
    <property type="entry name" value="DISEASE RESISTANCE PROTEIN RP"/>
    <property type="match status" value="1"/>
</dbReference>
<keyword evidence="6" id="KW-0175">Coiled coil</keyword>
<feature type="domain" description="NB-ARC" evidence="8">
    <location>
        <begin position="163"/>
        <end position="318"/>
    </location>
</feature>